<name>A0A4Z0V3Y6_9BACT</name>
<proteinExistence type="predicted"/>
<dbReference type="GeneID" id="82150876"/>
<accession>A0A4Z0V3Y6</accession>
<dbReference type="EMBL" id="SJSA01000002">
    <property type="protein sequence ID" value="TGG36907.1"/>
    <property type="molecule type" value="Genomic_DNA"/>
</dbReference>
<sequence length="96" mass="10544">MVFEFDEIKGIHVVTVKQYGCFRSKERSYILTPTSSDRVATFNGTNGPVTIGITASGDEIFVTPQGIFMTDYHSADKQNEDAKGINPDDAPKVTII</sequence>
<protein>
    <submittedName>
        <fullName evidence="1">Uncharacterized protein</fullName>
    </submittedName>
</protein>
<evidence type="ECO:0000313" key="2">
    <source>
        <dbReference type="Proteomes" id="UP000297635"/>
    </source>
</evidence>
<gene>
    <name evidence="1" type="ORF">EZ315_13855</name>
</gene>
<reference evidence="1 2" key="1">
    <citation type="submission" date="2019-02" db="EMBL/GenBank/DDBJ databases">
        <title>Isolation and identification of novel species under the genus Muribaculum.</title>
        <authorList>
            <person name="Miyake S."/>
            <person name="Ding Y."/>
            <person name="Low A."/>
            <person name="Soh M."/>
            <person name="Seedorf H."/>
        </authorList>
    </citation>
    <scope>NUCLEOTIDE SEQUENCE [LARGE SCALE GENOMIC DNA]</scope>
    <source>
        <strain evidence="1 2">TLL-A3</strain>
    </source>
</reference>
<dbReference type="RefSeq" id="WP_135472611.1">
    <property type="nucleotide sequence ID" value="NZ_SJSA01000002.1"/>
</dbReference>
<keyword evidence="2" id="KW-1185">Reference proteome</keyword>
<organism evidence="1 2">
    <name type="scientific">Duncaniella freteri</name>
    <dbReference type="NCBI Taxonomy" id="2530391"/>
    <lineage>
        <taxon>Bacteria</taxon>
        <taxon>Pseudomonadati</taxon>
        <taxon>Bacteroidota</taxon>
        <taxon>Bacteroidia</taxon>
        <taxon>Bacteroidales</taxon>
        <taxon>Muribaculaceae</taxon>
        <taxon>Duncaniella</taxon>
    </lineage>
</organism>
<comment type="caution">
    <text evidence="1">The sequence shown here is derived from an EMBL/GenBank/DDBJ whole genome shotgun (WGS) entry which is preliminary data.</text>
</comment>
<dbReference type="Proteomes" id="UP000297635">
    <property type="component" value="Unassembled WGS sequence"/>
</dbReference>
<evidence type="ECO:0000313" key="1">
    <source>
        <dbReference type="EMBL" id="TGG36907.1"/>
    </source>
</evidence>
<dbReference type="AlphaFoldDB" id="A0A4Z0V3Y6"/>